<name>A0AC34G0P2_9BILA</name>
<accession>A0AC34G0P2</accession>
<reference evidence="2" key="1">
    <citation type="submission" date="2022-11" db="UniProtKB">
        <authorList>
            <consortium name="WormBaseParasite"/>
        </authorList>
    </citation>
    <scope>IDENTIFICATION</scope>
</reference>
<evidence type="ECO:0000313" key="1">
    <source>
        <dbReference type="Proteomes" id="UP000887579"/>
    </source>
</evidence>
<sequence>MKLNAKPRMSLKLMQICKRFKHQEFPYFVIKTIKCVWDRWIYITLDGKTIKKENLEDVPNNLWITKSIIFSISEIDYAAFMDKVVASDVEEMILGQVKVPFNLIKPLCENVKMFNSMTTHLQDDDNENDISFDELLEGLPNLENLFM</sequence>
<proteinExistence type="predicted"/>
<protein>
    <submittedName>
        <fullName evidence="2">Uncharacterized protein</fullName>
    </submittedName>
</protein>
<dbReference type="WBParaSite" id="ES5_v2.g23304.t1">
    <property type="protein sequence ID" value="ES5_v2.g23304.t1"/>
    <property type="gene ID" value="ES5_v2.g23304"/>
</dbReference>
<dbReference type="Proteomes" id="UP000887579">
    <property type="component" value="Unplaced"/>
</dbReference>
<evidence type="ECO:0000313" key="2">
    <source>
        <dbReference type="WBParaSite" id="ES5_v2.g23304.t1"/>
    </source>
</evidence>
<organism evidence="1 2">
    <name type="scientific">Panagrolaimus sp. ES5</name>
    <dbReference type="NCBI Taxonomy" id="591445"/>
    <lineage>
        <taxon>Eukaryota</taxon>
        <taxon>Metazoa</taxon>
        <taxon>Ecdysozoa</taxon>
        <taxon>Nematoda</taxon>
        <taxon>Chromadorea</taxon>
        <taxon>Rhabditida</taxon>
        <taxon>Tylenchina</taxon>
        <taxon>Panagrolaimomorpha</taxon>
        <taxon>Panagrolaimoidea</taxon>
        <taxon>Panagrolaimidae</taxon>
        <taxon>Panagrolaimus</taxon>
    </lineage>
</organism>